<dbReference type="PROSITE" id="PS50280">
    <property type="entry name" value="SET"/>
    <property type="match status" value="1"/>
</dbReference>
<dbReference type="Gene3D" id="2.170.270.10">
    <property type="entry name" value="SET domain"/>
    <property type="match status" value="1"/>
</dbReference>
<protein>
    <recommendedName>
        <fullName evidence="2">SET domain-containing protein</fullName>
    </recommendedName>
</protein>
<evidence type="ECO:0000256" key="1">
    <source>
        <dbReference type="SAM" id="MobiDB-lite"/>
    </source>
</evidence>
<dbReference type="Pfam" id="PF00856">
    <property type="entry name" value="SET"/>
    <property type="match status" value="1"/>
</dbReference>
<sequence length="896" mass="98123">MEDLIRSLRNLGLRPPDPGQLWELLDDDKEVQTRLVKLLAFNVAPNEEDGEGEQGLGGGNDVAALMGQDLLQEAVSALLDNFKRMLEKQRQTAQREEAIITDSTQEPQEGKANKGSKLSVAPKKVKLPPRKALFLRHEAAIRKDDDERSTARGYRPRLVFDGSTSFHSRRQVADLETIACKDLDVAPKRFTGKKLVVRVVSSLLLYVGVSFLAEDPDGNVISVAISHFTSNVNATRENISSLLPIGTILAIREPFLSIDHQARSGPCTGKADIGIRVDSPTDIVLLSEKEASDLKWTTELPTTTNNNDTVDAIPWLYDPTHSSDWASTAKKLQEAGRPGAAYRAMLRCEQDKGHVDTTLQSSILFSLTAWQGAQDVLTKAVDKLNGGVIPTGKAGDFGTAFGRLSSIDAVERCSLRQVQAKQGLTMDDVRSIYLSAPHTPRFDTSDFIGPVAVQDIPGAGRGLVLTRDVEPGELLLCCRAVGSAYPDDAESKNSPILRLNLSNGVVSTTSQVRAQTNLIHKIIDRPELALPVLGLTAGPSMEYSEFVHQPFPMTVQPKLDGAVDGSNPSVDPAYVDGVLRFNAFGPAQAPDRKDTEISQNSLVDFGELGKSTMPHPLPAILNHACLPNVSSIFFSDIVTTRALITMKKGTEIVHQYVRGEIPYAVRSAQLSKHGFECGCTLCSLDRADGTEMYTQRARIMQGESSAIFERSRVLMKRINTSKLGFTGEGTEISDEDMDAHKDILSSLQQLLERVDKTYATDRGELRPDLLAIYEIMAKHVALVHHADKDHKEIQETVVKAVQCVGGSIEVNNDNSQKGIFVSLPRLHMDGVIGLILLAAVVLENAQLHQKARSWCRAAFYAHQCMIGGGLDVFMDRWQVAEFEPALVLLRADVRMC</sequence>
<proteinExistence type="predicted"/>
<feature type="domain" description="SET" evidence="2">
    <location>
        <begin position="449"/>
        <end position="657"/>
    </location>
</feature>
<name>A0A316VCP0_9BASI</name>
<feature type="region of interest" description="Disordered" evidence="1">
    <location>
        <begin position="99"/>
        <end position="119"/>
    </location>
</feature>
<dbReference type="Proteomes" id="UP000245771">
    <property type="component" value="Unassembled WGS sequence"/>
</dbReference>
<dbReference type="InParanoid" id="A0A316VCP0"/>
<keyword evidence="4" id="KW-1185">Reference proteome</keyword>
<evidence type="ECO:0000313" key="3">
    <source>
        <dbReference type="EMBL" id="PWN35306.1"/>
    </source>
</evidence>
<evidence type="ECO:0000259" key="2">
    <source>
        <dbReference type="PROSITE" id="PS50280"/>
    </source>
</evidence>
<dbReference type="EMBL" id="KZ819603">
    <property type="protein sequence ID" value="PWN35306.1"/>
    <property type="molecule type" value="Genomic_DNA"/>
</dbReference>
<organism evidence="3 4">
    <name type="scientific">Meira miltonrushii</name>
    <dbReference type="NCBI Taxonomy" id="1280837"/>
    <lineage>
        <taxon>Eukaryota</taxon>
        <taxon>Fungi</taxon>
        <taxon>Dikarya</taxon>
        <taxon>Basidiomycota</taxon>
        <taxon>Ustilaginomycotina</taxon>
        <taxon>Exobasidiomycetes</taxon>
        <taxon>Exobasidiales</taxon>
        <taxon>Brachybasidiaceae</taxon>
        <taxon>Meira</taxon>
    </lineage>
</organism>
<dbReference type="PANTHER" id="PTHR47643:SF2">
    <property type="entry name" value="TPR DOMAIN PROTEIN (AFU_ORTHOLOGUE AFUA_5G12710)"/>
    <property type="match status" value="1"/>
</dbReference>
<dbReference type="InterPro" id="IPR046341">
    <property type="entry name" value="SET_dom_sf"/>
</dbReference>
<evidence type="ECO:0000313" key="4">
    <source>
        <dbReference type="Proteomes" id="UP000245771"/>
    </source>
</evidence>
<dbReference type="RefSeq" id="XP_025355608.1">
    <property type="nucleotide sequence ID" value="XM_025502294.1"/>
</dbReference>
<dbReference type="GeneID" id="37024075"/>
<dbReference type="SUPFAM" id="SSF82199">
    <property type="entry name" value="SET domain"/>
    <property type="match status" value="1"/>
</dbReference>
<dbReference type="InterPro" id="IPR001214">
    <property type="entry name" value="SET_dom"/>
</dbReference>
<reference evidence="3 4" key="1">
    <citation type="journal article" date="2018" name="Mol. Biol. Evol.">
        <title>Broad Genomic Sampling Reveals a Smut Pathogenic Ancestry of the Fungal Clade Ustilaginomycotina.</title>
        <authorList>
            <person name="Kijpornyongpan T."/>
            <person name="Mondo S.J."/>
            <person name="Barry K."/>
            <person name="Sandor L."/>
            <person name="Lee J."/>
            <person name="Lipzen A."/>
            <person name="Pangilinan J."/>
            <person name="LaButti K."/>
            <person name="Hainaut M."/>
            <person name="Henrissat B."/>
            <person name="Grigoriev I.V."/>
            <person name="Spatafora J.W."/>
            <person name="Aime M.C."/>
        </authorList>
    </citation>
    <scope>NUCLEOTIDE SEQUENCE [LARGE SCALE GENOMIC DNA]</scope>
    <source>
        <strain evidence="3 4">MCA 3882</strain>
    </source>
</reference>
<accession>A0A316VCP0</accession>
<dbReference type="AlphaFoldDB" id="A0A316VCP0"/>
<dbReference type="InterPro" id="IPR053209">
    <property type="entry name" value="Gramillin-biosynth_MTr"/>
</dbReference>
<dbReference type="OrthoDB" id="5945798at2759"/>
<gene>
    <name evidence="3" type="ORF">FA14DRAFT_39985</name>
</gene>
<dbReference type="STRING" id="1280837.A0A316VCP0"/>
<dbReference type="PANTHER" id="PTHR47643">
    <property type="entry name" value="TPR DOMAIN PROTEIN (AFU_ORTHOLOGUE AFUA_5G12710)"/>
    <property type="match status" value="1"/>
</dbReference>